<reference evidence="1 2" key="1">
    <citation type="journal article" date="2013" name="Curr. Biol.">
        <title>The Genome of the Foraminiferan Reticulomyxa filosa.</title>
        <authorList>
            <person name="Glockner G."/>
            <person name="Hulsmann N."/>
            <person name="Schleicher M."/>
            <person name="Noegel A.A."/>
            <person name="Eichinger L."/>
            <person name="Gallinger C."/>
            <person name="Pawlowski J."/>
            <person name="Sierra R."/>
            <person name="Euteneuer U."/>
            <person name="Pillet L."/>
            <person name="Moustafa A."/>
            <person name="Platzer M."/>
            <person name="Groth M."/>
            <person name="Szafranski K."/>
            <person name="Schliwa M."/>
        </authorList>
    </citation>
    <scope>NUCLEOTIDE SEQUENCE [LARGE SCALE GENOMIC DNA]</scope>
</reference>
<keyword evidence="2" id="KW-1185">Reference proteome</keyword>
<name>X6L7B0_RETFI</name>
<dbReference type="Proteomes" id="UP000023152">
    <property type="component" value="Unassembled WGS sequence"/>
</dbReference>
<proteinExistence type="predicted"/>
<evidence type="ECO:0000313" key="2">
    <source>
        <dbReference type="Proteomes" id="UP000023152"/>
    </source>
</evidence>
<accession>X6L7B0</accession>
<evidence type="ECO:0000313" key="1">
    <source>
        <dbReference type="EMBL" id="ETN97200.1"/>
    </source>
</evidence>
<protein>
    <submittedName>
        <fullName evidence="1">Uncharacterized protein</fullName>
    </submittedName>
</protein>
<gene>
    <name evidence="1" type="ORF">RFI_40331</name>
</gene>
<dbReference type="AlphaFoldDB" id="X6L7B0"/>
<comment type="caution">
    <text evidence="1">The sequence shown here is derived from an EMBL/GenBank/DDBJ whole genome shotgun (WGS) entry which is preliminary data.</text>
</comment>
<sequence length="144" mass="16301">MKKDQHDVMYVLDKAKAKDIEKAGAIGIDEDDDNMNLTRSKEREKEVCIGIQAQSIGTQSESRNTCIGIVDKQDLSWQQRSLAINEKQPPLESIVQLIETRLDSNHLIATARAQQLQGLHRQVGLKFLALLLRESISETCRLQF</sequence>
<organism evidence="1 2">
    <name type="scientific">Reticulomyxa filosa</name>
    <dbReference type="NCBI Taxonomy" id="46433"/>
    <lineage>
        <taxon>Eukaryota</taxon>
        <taxon>Sar</taxon>
        <taxon>Rhizaria</taxon>
        <taxon>Retaria</taxon>
        <taxon>Foraminifera</taxon>
        <taxon>Monothalamids</taxon>
        <taxon>Reticulomyxidae</taxon>
        <taxon>Reticulomyxa</taxon>
    </lineage>
</organism>
<feature type="non-terminal residue" evidence="1">
    <location>
        <position position="144"/>
    </location>
</feature>
<dbReference type="EMBL" id="ASPP01050506">
    <property type="protein sequence ID" value="ETN97200.1"/>
    <property type="molecule type" value="Genomic_DNA"/>
</dbReference>